<dbReference type="AlphaFoldDB" id="A0A1H7FT77"/>
<dbReference type="EMBL" id="FNZQ01000001">
    <property type="protein sequence ID" value="SEK27702.1"/>
    <property type="molecule type" value="Genomic_DNA"/>
</dbReference>
<evidence type="ECO:0000259" key="1">
    <source>
        <dbReference type="Pfam" id="PF04168"/>
    </source>
</evidence>
<dbReference type="STRING" id="188906.SAMN04488526_0174"/>
<accession>A0A1H7FT77</accession>
<dbReference type="RefSeq" id="WP_092758889.1">
    <property type="nucleotide sequence ID" value="NZ_FNZQ01000001.1"/>
</dbReference>
<evidence type="ECO:0000313" key="3">
    <source>
        <dbReference type="Proteomes" id="UP000199283"/>
    </source>
</evidence>
<name>A0A1H7FT77_9RHOB</name>
<keyword evidence="3" id="KW-1185">Reference proteome</keyword>
<dbReference type="PANTHER" id="PTHR34595">
    <property type="entry name" value="BLR5612 PROTEIN"/>
    <property type="match status" value="1"/>
</dbReference>
<reference evidence="2 3" key="1">
    <citation type="submission" date="2016-10" db="EMBL/GenBank/DDBJ databases">
        <authorList>
            <person name="de Groot N.N."/>
        </authorList>
    </citation>
    <scope>NUCLEOTIDE SEQUENCE [LARGE SCALE GENOMIC DNA]</scope>
    <source>
        <strain evidence="2 3">DSM 14858</strain>
    </source>
</reference>
<organism evidence="2 3">
    <name type="scientific">Jannaschia helgolandensis</name>
    <dbReference type="NCBI Taxonomy" id="188906"/>
    <lineage>
        <taxon>Bacteria</taxon>
        <taxon>Pseudomonadati</taxon>
        <taxon>Pseudomonadota</taxon>
        <taxon>Alphaproteobacteria</taxon>
        <taxon>Rhodobacterales</taxon>
        <taxon>Roseobacteraceae</taxon>
        <taxon>Jannaschia</taxon>
    </lineage>
</organism>
<dbReference type="InterPro" id="IPR007296">
    <property type="entry name" value="DUF403"/>
</dbReference>
<evidence type="ECO:0000313" key="2">
    <source>
        <dbReference type="EMBL" id="SEK27702.1"/>
    </source>
</evidence>
<protein>
    <submittedName>
        <fullName evidence="2">Uncharacterized conserved protein, Alpha-E superfamily</fullName>
    </submittedName>
</protein>
<sequence>MLGKTAGGLAWMFRYLERSENLARLVETGQRIALTRPDRAESEWASVLKTAGVTASYKAHHDDVTGEQVVDWILRGKDNHSSILNCIEGARMNARLVRTALTREVWEAVNECWMTLCSELSRKVIPRDLPRTLGVIKQRSAFVRGALHGTMLRNDIYDFARLGTFLERADATARLLDVKYYVLLPSAAGVGSTLDNAQWEMILRSVSAEGAFRMVHGRNRKPADIAKFLTLDSRMPRSLAFCYSKIGDNLGYLESDYGIRMPSHDMAEAMCQDLNHATIETIFENGLHQFLQNFLRRNGELAVQIELDYRFSQ</sequence>
<gene>
    <name evidence="2" type="ORF">SAMN04488526_0174</name>
</gene>
<dbReference type="InterPro" id="IPR051680">
    <property type="entry name" value="ATP-dep_Glu-Cys_Ligase-2"/>
</dbReference>
<dbReference type="PANTHER" id="PTHR34595:SF7">
    <property type="entry name" value="SLL1039 PROTEIN"/>
    <property type="match status" value="1"/>
</dbReference>
<feature type="domain" description="DUF403" evidence="1">
    <location>
        <begin position="1"/>
        <end position="309"/>
    </location>
</feature>
<proteinExistence type="predicted"/>
<dbReference type="Proteomes" id="UP000199283">
    <property type="component" value="Unassembled WGS sequence"/>
</dbReference>
<dbReference type="OrthoDB" id="9803532at2"/>
<dbReference type="Pfam" id="PF04168">
    <property type="entry name" value="Alpha-E"/>
    <property type="match status" value="1"/>
</dbReference>